<comment type="subcellular location">
    <subcellularLocation>
        <location evidence="1">Membrane</location>
        <topology evidence="1">Multi-pass membrane protein</topology>
    </subcellularLocation>
</comment>
<dbReference type="STRING" id="696281.Desru_0563"/>
<feature type="transmembrane region" description="Helical" evidence="5">
    <location>
        <begin position="74"/>
        <end position="99"/>
    </location>
</feature>
<dbReference type="Proteomes" id="UP000009234">
    <property type="component" value="Chromosome"/>
</dbReference>
<reference evidence="6 7" key="2">
    <citation type="journal article" date="2012" name="Stand. Genomic Sci.">
        <title>Complete genome sequence of the sulfate-reducing firmicute Desulfotomaculum ruminis type strain (DL(T)).</title>
        <authorList>
            <person name="Spring S."/>
            <person name="Visser M."/>
            <person name="Lu M."/>
            <person name="Copeland A."/>
            <person name="Lapidus A."/>
            <person name="Lucas S."/>
            <person name="Cheng J.F."/>
            <person name="Han C."/>
            <person name="Tapia R."/>
            <person name="Goodwin L.A."/>
            <person name="Pitluck S."/>
            <person name="Ivanova N."/>
            <person name="Land M."/>
            <person name="Hauser L."/>
            <person name="Larimer F."/>
            <person name="Rohde M."/>
            <person name="Goker M."/>
            <person name="Detter J.C."/>
            <person name="Kyrpides N.C."/>
            <person name="Woyke T."/>
            <person name="Schaap P.J."/>
            <person name="Plugge C.M."/>
            <person name="Muyzer G."/>
            <person name="Kuever J."/>
            <person name="Pereira I.A."/>
            <person name="Parshina S.N."/>
            <person name="Bernier-Latmani R."/>
            <person name="Stams A.J."/>
            <person name="Klenk H.P."/>
        </authorList>
    </citation>
    <scope>NUCLEOTIDE SEQUENCE [LARGE SCALE GENOMIC DNA]</scope>
    <source>
        <strain evidence="7">ATCC 23193 / DSM 2154 / NCIB 8452 / DL</strain>
    </source>
</reference>
<evidence type="ECO:0000256" key="5">
    <source>
        <dbReference type="SAM" id="Phobius"/>
    </source>
</evidence>
<evidence type="ECO:0000313" key="7">
    <source>
        <dbReference type="Proteomes" id="UP000009234"/>
    </source>
</evidence>
<dbReference type="AlphaFoldDB" id="F6DSN0"/>
<dbReference type="Pfam" id="PF13520">
    <property type="entry name" value="AA_permease_2"/>
    <property type="match status" value="1"/>
</dbReference>
<evidence type="ECO:0000256" key="2">
    <source>
        <dbReference type="ARBA" id="ARBA00022692"/>
    </source>
</evidence>
<feature type="transmembrane region" description="Helical" evidence="5">
    <location>
        <begin position="227"/>
        <end position="247"/>
    </location>
</feature>
<keyword evidence="4 5" id="KW-0472">Membrane</keyword>
<evidence type="ECO:0000256" key="4">
    <source>
        <dbReference type="ARBA" id="ARBA00023136"/>
    </source>
</evidence>
<keyword evidence="7" id="KW-1185">Reference proteome</keyword>
<dbReference type="GO" id="GO:0016020">
    <property type="term" value="C:membrane"/>
    <property type="evidence" value="ECO:0007669"/>
    <property type="project" value="UniProtKB-SubCell"/>
</dbReference>
<feature type="transmembrane region" description="Helical" evidence="5">
    <location>
        <begin position="186"/>
        <end position="207"/>
    </location>
</feature>
<sequence length="628" mass="69587">MFRYSRNFQFGGQVNLFQMLKRFIIGKPLHNQDIVREKLPKWKALAIFSSDALSSVAYGPEMVIAMLTVPGFVAYGYVAPVSLAILLLLGLVTISYVQVAKANPGGGGSYSVGKKNLGEIPSLIAAAALLIDYSLTVAVSISSGTDAIISALPVLIPHRVGIDLFVLFGILMLINLRGIRESSTAFVFPTYGFILGIFFLLGTGLYHALTGAAPVIPSSSLEAHFNWAVLFLALKAFSNGCSSMTGIEAISNGVPMFKEPGYRNAQVTTYCMSVLLGTMFLGITFLNMHFHLLQQENVTMLSQLAEGVFGRGWLYYYIQVLTMLILYLAANTAYNGLPPLLSLLARDGYMPRYLAARGDRLVFSNGIVFLSVISALLIIGYNGNTEHLISLYAVGVFLSFTIAQSGMVVHWRREGTAGWKGRALLNGVGASITGIVVLVIMVTKFTAGAWLILLAIPLQIYIFKRIHCHYQDMREQLVLPQEILESHQVPVRQGKHWVIVPVAGVNRVVANTLGYAKRLSPHVVALYVATDDVAYEKVQGRWERWNPGVELKAIKSNYRTILKPLLQYIDEIEQISQPEDFITVLIPEFETKKWWHRLLHNQTGFILRTLLIMNKRVAVTVVPYHLEK</sequence>
<dbReference type="InterPro" id="IPR053153">
    <property type="entry name" value="APC_K+_Transporter"/>
</dbReference>
<reference evidence="7" key="1">
    <citation type="submission" date="2011-05" db="EMBL/GenBank/DDBJ databases">
        <title>Complete sequence of Desulfotomaculum ruminis DSM 2154.</title>
        <authorList>
            <person name="Lucas S."/>
            <person name="Copeland A."/>
            <person name="Lapidus A."/>
            <person name="Cheng J.-F."/>
            <person name="Goodwin L."/>
            <person name="Pitluck S."/>
            <person name="Lu M."/>
            <person name="Detter J.C."/>
            <person name="Han C."/>
            <person name="Tapia R."/>
            <person name="Land M."/>
            <person name="Hauser L."/>
            <person name="Kyrpides N."/>
            <person name="Ivanova N."/>
            <person name="Mikhailova N."/>
            <person name="Pagani I."/>
            <person name="Stams A.J.M."/>
            <person name="Plugge C.M."/>
            <person name="Muyzer G."/>
            <person name="Kuever J."/>
            <person name="Parshina S.N."/>
            <person name="Ivanova A.E."/>
            <person name="Nazina T.N."/>
            <person name="Brambilla E."/>
            <person name="Spring S."/>
            <person name="Klenk H.-P."/>
            <person name="Woyke T."/>
        </authorList>
    </citation>
    <scope>NUCLEOTIDE SEQUENCE [LARGE SCALE GENOMIC DNA]</scope>
    <source>
        <strain evidence="7">ATCC 23193 / DSM 2154 / NCIB 8452 / DL</strain>
    </source>
</reference>
<dbReference type="RefSeq" id="WP_013840624.1">
    <property type="nucleotide sequence ID" value="NC_015589.1"/>
</dbReference>
<keyword evidence="3 5" id="KW-1133">Transmembrane helix</keyword>
<dbReference type="eggNOG" id="COG0531">
    <property type="taxonomic scope" value="Bacteria"/>
</dbReference>
<name>F6DSN0_DESRL</name>
<dbReference type="InterPro" id="IPR002293">
    <property type="entry name" value="AA/rel_permease1"/>
</dbReference>
<feature type="transmembrane region" description="Helical" evidence="5">
    <location>
        <begin position="423"/>
        <end position="441"/>
    </location>
</feature>
<evidence type="ECO:0000256" key="1">
    <source>
        <dbReference type="ARBA" id="ARBA00004141"/>
    </source>
</evidence>
<evidence type="ECO:0000256" key="3">
    <source>
        <dbReference type="ARBA" id="ARBA00022989"/>
    </source>
</evidence>
<feature type="transmembrane region" description="Helical" evidence="5">
    <location>
        <begin position="389"/>
        <end position="411"/>
    </location>
</feature>
<keyword evidence="2 5" id="KW-0812">Transmembrane</keyword>
<evidence type="ECO:0000313" key="6">
    <source>
        <dbReference type="EMBL" id="AEG58849.1"/>
    </source>
</evidence>
<accession>F6DSN0</accession>
<protein>
    <submittedName>
        <fullName evidence="6">Amino acid transporter</fullName>
    </submittedName>
</protein>
<dbReference type="Gene3D" id="1.20.1740.10">
    <property type="entry name" value="Amino acid/polyamine transporter I"/>
    <property type="match status" value="1"/>
</dbReference>
<gene>
    <name evidence="6" type="ordered locus">Desru_0563</name>
</gene>
<dbReference type="PANTHER" id="PTHR47704">
    <property type="entry name" value="POTASSIUM TRANSPORTER KIMA"/>
    <property type="match status" value="1"/>
</dbReference>
<proteinExistence type="predicted"/>
<feature type="transmembrane region" description="Helical" evidence="5">
    <location>
        <begin position="361"/>
        <end position="383"/>
    </location>
</feature>
<dbReference type="HOGENOM" id="CLU_017999_1_1_9"/>
<organism evidence="6 7">
    <name type="scientific">Desulforamulus ruminis (strain ATCC 23193 / DSM 2154 / NCIMB 8452 / DL)</name>
    <name type="common">Desulfotomaculum ruminis</name>
    <dbReference type="NCBI Taxonomy" id="696281"/>
    <lineage>
        <taxon>Bacteria</taxon>
        <taxon>Bacillati</taxon>
        <taxon>Bacillota</taxon>
        <taxon>Clostridia</taxon>
        <taxon>Eubacteriales</taxon>
        <taxon>Peptococcaceae</taxon>
        <taxon>Desulforamulus</taxon>
    </lineage>
</organism>
<feature type="transmembrane region" description="Helical" evidence="5">
    <location>
        <begin position="267"/>
        <end position="293"/>
    </location>
</feature>
<dbReference type="GO" id="GO:0022857">
    <property type="term" value="F:transmembrane transporter activity"/>
    <property type="evidence" value="ECO:0007669"/>
    <property type="project" value="InterPro"/>
</dbReference>
<feature type="transmembrane region" description="Helical" evidence="5">
    <location>
        <begin position="147"/>
        <end position="174"/>
    </location>
</feature>
<dbReference type="EMBL" id="CP002780">
    <property type="protein sequence ID" value="AEG58849.1"/>
    <property type="molecule type" value="Genomic_DNA"/>
</dbReference>
<feature type="transmembrane region" description="Helical" evidence="5">
    <location>
        <begin position="447"/>
        <end position="464"/>
    </location>
</feature>
<dbReference type="PANTHER" id="PTHR47704:SF1">
    <property type="entry name" value="POTASSIUM TRANSPORTER KIMA"/>
    <property type="match status" value="1"/>
</dbReference>
<feature type="transmembrane region" description="Helical" evidence="5">
    <location>
        <begin position="120"/>
        <end position="141"/>
    </location>
</feature>
<dbReference type="KEGG" id="dru:Desru_0563"/>
<feature type="transmembrane region" description="Helical" evidence="5">
    <location>
        <begin position="313"/>
        <end position="334"/>
    </location>
</feature>